<dbReference type="RefSeq" id="WP_306885005.1">
    <property type="nucleotide sequence ID" value="NZ_JAUSUL010000002.1"/>
</dbReference>
<evidence type="ECO:0000256" key="1">
    <source>
        <dbReference type="SAM" id="Phobius"/>
    </source>
</evidence>
<gene>
    <name evidence="2" type="ORF">J2S73_001625</name>
</gene>
<dbReference type="AlphaFoldDB" id="A0AAE3VNI4"/>
<keyword evidence="3" id="KW-1185">Reference proteome</keyword>
<evidence type="ECO:0000313" key="2">
    <source>
        <dbReference type="EMBL" id="MDQ0315168.1"/>
    </source>
</evidence>
<protein>
    <submittedName>
        <fullName evidence="2">Uncharacterized protein</fullName>
    </submittedName>
</protein>
<keyword evidence="1" id="KW-0472">Membrane</keyword>
<reference evidence="2" key="1">
    <citation type="submission" date="2023-07" db="EMBL/GenBank/DDBJ databases">
        <title>Genomic Encyclopedia of Type Strains, Phase IV (KMG-IV): sequencing the most valuable type-strain genomes for metagenomic binning, comparative biology and taxonomic classification.</title>
        <authorList>
            <person name="Goeker M."/>
        </authorList>
    </citation>
    <scope>NUCLEOTIDE SEQUENCE</scope>
    <source>
        <strain evidence="2">DSM 21202</strain>
    </source>
</reference>
<keyword evidence="1" id="KW-0812">Transmembrane</keyword>
<evidence type="ECO:0000313" key="3">
    <source>
        <dbReference type="Proteomes" id="UP001229244"/>
    </source>
</evidence>
<organism evidence="2 3">
    <name type="scientific">Amorphus orientalis</name>
    <dbReference type="NCBI Taxonomy" id="649198"/>
    <lineage>
        <taxon>Bacteria</taxon>
        <taxon>Pseudomonadati</taxon>
        <taxon>Pseudomonadota</taxon>
        <taxon>Alphaproteobacteria</taxon>
        <taxon>Hyphomicrobiales</taxon>
        <taxon>Amorphaceae</taxon>
        <taxon>Amorphus</taxon>
    </lineage>
</organism>
<feature type="transmembrane region" description="Helical" evidence="1">
    <location>
        <begin position="7"/>
        <end position="28"/>
    </location>
</feature>
<comment type="caution">
    <text evidence="2">The sequence shown here is derived from an EMBL/GenBank/DDBJ whole genome shotgun (WGS) entry which is preliminary data.</text>
</comment>
<keyword evidence="1" id="KW-1133">Transmembrane helix</keyword>
<dbReference type="EMBL" id="JAUSUL010000002">
    <property type="protein sequence ID" value="MDQ0315168.1"/>
    <property type="molecule type" value="Genomic_DNA"/>
</dbReference>
<accession>A0AAE3VNI4</accession>
<name>A0AAE3VNI4_9HYPH</name>
<sequence length="40" mass="4421">MHLIARAIETVVPAALFFLFFATLWTVVSDPTMNAANMIP</sequence>
<proteinExistence type="predicted"/>
<dbReference type="Proteomes" id="UP001229244">
    <property type="component" value="Unassembled WGS sequence"/>
</dbReference>